<dbReference type="PANTHER" id="PTHR37534:SF20">
    <property type="entry name" value="PRO1A C6 ZINK-FINGER PROTEIN"/>
    <property type="match status" value="1"/>
</dbReference>
<evidence type="ECO:0000313" key="4">
    <source>
        <dbReference type="EMBL" id="KAF4435243.1"/>
    </source>
</evidence>
<dbReference type="Pfam" id="PF11951">
    <property type="entry name" value="Fungal_trans_2"/>
    <property type="match status" value="1"/>
</dbReference>
<dbReference type="InterPro" id="IPR032633">
    <property type="entry name" value="ThiJ-like"/>
</dbReference>
<dbReference type="InterPro" id="IPR036864">
    <property type="entry name" value="Zn2-C6_fun-type_DNA-bd_sf"/>
</dbReference>
<proteinExistence type="predicted"/>
<name>A0A8H4NJD4_9HYPO</name>
<dbReference type="Gene3D" id="3.40.50.880">
    <property type="match status" value="1"/>
</dbReference>
<dbReference type="AlphaFoldDB" id="A0A8H4NJD4"/>
<comment type="subcellular location">
    <subcellularLocation>
        <location evidence="1">Nucleus</location>
    </subcellularLocation>
</comment>
<comment type="caution">
    <text evidence="4">The sequence shown here is derived from an EMBL/GenBank/DDBJ whole genome shotgun (WGS) entry which is preliminary data.</text>
</comment>
<dbReference type="Gene3D" id="4.10.240.10">
    <property type="entry name" value="Zn(2)-C6 fungal-type DNA-binding domain"/>
    <property type="match status" value="1"/>
</dbReference>
<dbReference type="PROSITE" id="PS00463">
    <property type="entry name" value="ZN2_CY6_FUNGAL_1"/>
    <property type="match status" value="1"/>
</dbReference>
<dbReference type="GO" id="GO:0000981">
    <property type="term" value="F:DNA-binding transcription factor activity, RNA polymerase II-specific"/>
    <property type="evidence" value="ECO:0007669"/>
    <property type="project" value="InterPro"/>
</dbReference>
<gene>
    <name evidence="4" type="ORF">FACUT_7347</name>
</gene>
<dbReference type="PANTHER" id="PTHR37534">
    <property type="entry name" value="TRANSCRIPTIONAL ACTIVATOR PROTEIN UGA3"/>
    <property type="match status" value="1"/>
</dbReference>
<sequence>MPAPACWTCRLRRKKCDRTRPVCRGCGDLSIDCHYSSERPHWMDGGYKQKQRAKLVKAQVIQGATSRRAKGFAVQVQPLQQEYGSSTIELHEGPSEDNSPSLGGPATWVSSDDTAIFVRSAHPTNQKETDDFLTSLYLDTVFPHLFPLYRPATFAHGRTWLLKAILEQPAIYHTVISISAYYFTLLLARDARQTLRTPCEQQVWDTLELHMNRSLKIIQGEMTTFNKRSWGKEDPLKQAQLLGAIVQQLIFDTAMAQGADWNLHLTAALGLFRDIIETHRQGDGIFNLEAFLQTVAPRSSIFDGLKLHIRPWSEDQNAFRFFAAFLIYADVISGVMGGTPPKLQPYHGMLIADEPVRDDPKVTALEIEEFIGCQGWVLAVLGQVSSIDASQNSRRDNVFHEREERDRGIITEMKMKLQIGLMDAQVDSQTNPAAVQVRQAWIHGAMLYLLIIEQQCRPLQTETKTHVQFIAKMVGSPACQVSLRSIIWPFFMAGVLAGQEDEIIFTEAVSKLGPLKAFGSAKEALSLLERAWLARNETPRHDWRLSDCFGGEDREVSERLGVNSMMAAPKVLIMMSDAGHDPTEVAVPYAAFKEAGFKVQFATETGKIPECDKRMMEGVKGKLLGAKFAVMKQCKSTLESDEARHSLSWTAPGFSLDRYNLILFPGGHDKAVRQIIDSEEVHKLMLDYFPKTKKPSNIAICHGVMVLSSAKGSDGKSVIYECTTTTLPGLFESSVYWATRAFLGDYYKTYGAGSENTEASVRDSLADDSNQFKGSNSFTPFVVKDDEYNYVSAR</sequence>
<dbReference type="EMBL" id="JAADJF010000184">
    <property type="protein sequence ID" value="KAF4435243.1"/>
    <property type="molecule type" value="Genomic_DNA"/>
</dbReference>
<dbReference type="Pfam" id="PF17124">
    <property type="entry name" value="ThiJ_like"/>
    <property type="match status" value="1"/>
</dbReference>
<dbReference type="Proteomes" id="UP000536711">
    <property type="component" value="Unassembled WGS sequence"/>
</dbReference>
<feature type="domain" description="Zn(2)-C6 fungal-type" evidence="3">
    <location>
        <begin position="5"/>
        <end position="35"/>
    </location>
</feature>
<dbReference type="InterPro" id="IPR029062">
    <property type="entry name" value="Class_I_gatase-like"/>
</dbReference>
<dbReference type="CDD" id="cd00067">
    <property type="entry name" value="GAL4"/>
    <property type="match status" value="1"/>
</dbReference>
<dbReference type="SUPFAM" id="SSF52317">
    <property type="entry name" value="Class I glutamine amidotransferase-like"/>
    <property type="match status" value="1"/>
</dbReference>
<dbReference type="GO" id="GO:0005634">
    <property type="term" value="C:nucleus"/>
    <property type="evidence" value="ECO:0007669"/>
    <property type="project" value="UniProtKB-SubCell"/>
</dbReference>
<organism evidence="4 5">
    <name type="scientific">Fusarium acutatum</name>
    <dbReference type="NCBI Taxonomy" id="78861"/>
    <lineage>
        <taxon>Eukaryota</taxon>
        <taxon>Fungi</taxon>
        <taxon>Dikarya</taxon>
        <taxon>Ascomycota</taxon>
        <taxon>Pezizomycotina</taxon>
        <taxon>Sordariomycetes</taxon>
        <taxon>Hypocreomycetidae</taxon>
        <taxon>Hypocreales</taxon>
        <taxon>Nectriaceae</taxon>
        <taxon>Fusarium</taxon>
        <taxon>Fusarium fujikuroi species complex</taxon>
    </lineage>
</organism>
<dbReference type="SMART" id="SM00066">
    <property type="entry name" value="GAL4"/>
    <property type="match status" value="1"/>
</dbReference>
<accession>A0A8H4NJD4</accession>
<evidence type="ECO:0000313" key="5">
    <source>
        <dbReference type="Proteomes" id="UP000536711"/>
    </source>
</evidence>
<reference evidence="4 5" key="1">
    <citation type="submission" date="2020-01" db="EMBL/GenBank/DDBJ databases">
        <title>Identification and distribution of gene clusters putatively required for synthesis of sphingolipid metabolism inhibitors in phylogenetically diverse species of the filamentous fungus Fusarium.</title>
        <authorList>
            <person name="Kim H.-S."/>
            <person name="Busman M."/>
            <person name="Brown D.W."/>
            <person name="Divon H."/>
            <person name="Uhlig S."/>
            <person name="Proctor R.H."/>
        </authorList>
    </citation>
    <scope>NUCLEOTIDE SEQUENCE [LARGE SCALE GENOMIC DNA]</scope>
    <source>
        <strain evidence="4 5">NRRL 13308</strain>
    </source>
</reference>
<dbReference type="OrthoDB" id="3251668at2759"/>
<keyword evidence="5" id="KW-1185">Reference proteome</keyword>
<dbReference type="GO" id="GO:0008270">
    <property type="term" value="F:zinc ion binding"/>
    <property type="evidence" value="ECO:0007669"/>
    <property type="project" value="InterPro"/>
</dbReference>
<dbReference type="InterPro" id="IPR001138">
    <property type="entry name" value="Zn2Cys6_DnaBD"/>
</dbReference>
<evidence type="ECO:0000256" key="1">
    <source>
        <dbReference type="ARBA" id="ARBA00004123"/>
    </source>
</evidence>
<dbReference type="Pfam" id="PF00172">
    <property type="entry name" value="Zn_clus"/>
    <property type="match status" value="1"/>
</dbReference>
<evidence type="ECO:0000259" key="3">
    <source>
        <dbReference type="PROSITE" id="PS50048"/>
    </source>
</evidence>
<keyword evidence="2" id="KW-0539">Nucleus</keyword>
<dbReference type="SUPFAM" id="SSF57701">
    <property type="entry name" value="Zn2/Cys6 DNA-binding domain"/>
    <property type="match status" value="1"/>
</dbReference>
<evidence type="ECO:0000256" key="2">
    <source>
        <dbReference type="ARBA" id="ARBA00023242"/>
    </source>
</evidence>
<protein>
    <submittedName>
        <fullName evidence="4">C6 zink-finger PRO1A</fullName>
    </submittedName>
</protein>
<dbReference type="PROSITE" id="PS50048">
    <property type="entry name" value="ZN2_CY6_FUNGAL_2"/>
    <property type="match status" value="1"/>
</dbReference>
<dbReference type="InterPro" id="IPR021858">
    <property type="entry name" value="Fun_TF"/>
</dbReference>